<evidence type="ECO:0000313" key="2">
    <source>
        <dbReference type="EMBL" id="SPD23696.1"/>
    </source>
</evidence>
<dbReference type="AlphaFoldDB" id="A0A2N9ICR8"/>
<feature type="region of interest" description="Disordered" evidence="1">
    <location>
        <begin position="158"/>
        <end position="210"/>
    </location>
</feature>
<evidence type="ECO:0000256" key="1">
    <source>
        <dbReference type="SAM" id="MobiDB-lite"/>
    </source>
</evidence>
<sequence length="210" mass="23763">MTGEPDVWDSGLAPPYSGSSFSCPSRLPLLFPLARRWDSAWIQRLTVRTLQSVVRRWIALGMPTSSSALSTFLERLEVFRAELLVCGYGSDPRSWELLMGERTLRQLGGLRHPDLADVPYREWFEQVSLGSLMSLHELELSVSEDRYTADMAEHGRRMQTDWRQGEMVQGEQRDLDSRDASCLSGLGQTSSSPPPDPVSRDWFFDDPSPP</sequence>
<reference evidence="2" key="1">
    <citation type="submission" date="2018-02" db="EMBL/GenBank/DDBJ databases">
        <authorList>
            <person name="Cohen D.B."/>
            <person name="Kent A.D."/>
        </authorList>
    </citation>
    <scope>NUCLEOTIDE SEQUENCE</scope>
</reference>
<protein>
    <submittedName>
        <fullName evidence="2">Uncharacterized protein</fullName>
    </submittedName>
</protein>
<dbReference type="EMBL" id="OIVN01005705">
    <property type="protein sequence ID" value="SPD23696.1"/>
    <property type="molecule type" value="Genomic_DNA"/>
</dbReference>
<name>A0A2N9ICR8_FAGSY</name>
<gene>
    <name evidence="2" type="ORF">FSB_LOCUS51578</name>
</gene>
<accession>A0A2N9ICR8</accession>
<proteinExistence type="predicted"/>
<organism evidence="2">
    <name type="scientific">Fagus sylvatica</name>
    <name type="common">Beechnut</name>
    <dbReference type="NCBI Taxonomy" id="28930"/>
    <lineage>
        <taxon>Eukaryota</taxon>
        <taxon>Viridiplantae</taxon>
        <taxon>Streptophyta</taxon>
        <taxon>Embryophyta</taxon>
        <taxon>Tracheophyta</taxon>
        <taxon>Spermatophyta</taxon>
        <taxon>Magnoliopsida</taxon>
        <taxon>eudicotyledons</taxon>
        <taxon>Gunneridae</taxon>
        <taxon>Pentapetalae</taxon>
        <taxon>rosids</taxon>
        <taxon>fabids</taxon>
        <taxon>Fagales</taxon>
        <taxon>Fagaceae</taxon>
        <taxon>Fagus</taxon>
    </lineage>
</organism>